<dbReference type="AlphaFoldDB" id="A0A6A0ADP7"/>
<name>A0A6A0ADP7_HAELA</name>
<dbReference type="Proteomes" id="UP000485058">
    <property type="component" value="Unassembled WGS sequence"/>
</dbReference>
<dbReference type="EMBL" id="BLLF01004880">
    <property type="protein sequence ID" value="GFH30401.1"/>
    <property type="molecule type" value="Genomic_DNA"/>
</dbReference>
<protein>
    <submittedName>
        <fullName evidence="1">Uncharacterized protein</fullName>
    </submittedName>
</protein>
<gene>
    <name evidence="1" type="ORF">HaLaN_29252</name>
</gene>
<reference evidence="1 2" key="1">
    <citation type="submission" date="2020-02" db="EMBL/GenBank/DDBJ databases">
        <title>Draft genome sequence of Haematococcus lacustris strain NIES-144.</title>
        <authorList>
            <person name="Morimoto D."/>
            <person name="Nakagawa S."/>
            <person name="Yoshida T."/>
            <person name="Sawayama S."/>
        </authorList>
    </citation>
    <scope>NUCLEOTIDE SEQUENCE [LARGE SCALE GENOMIC DNA]</scope>
    <source>
        <strain evidence="1 2">NIES-144</strain>
    </source>
</reference>
<keyword evidence="2" id="KW-1185">Reference proteome</keyword>
<sequence>MELDACSRAETLIISHVEYLATGVSTASPALCIGRPGAQASGEAGWCLWMSTAPAGSAQQ</sequence>
<organism evidence="1 2">
    <name type="scientific">Haematococcus lacustris</name>
    <name type="common">Green alga</name>
    <name type="synonym">Haematococcus pluvialis</name>
    <dbReference type="NCBI Taxonomy" id="44745"/>
    <lineage>
        <taxon>Eukaryota</taxon>
        <taxon>Viridiplantae</taxon>
        <taxon>Chlorophyta</taxon>
        <taxon>core chlorophytes</taxon>
        <taxon>Chlorophyceae</taxon>
        <taxon>CS clade</taxon>
        <taxon>Chlamydomonadales</taxon>
        <taxon>Haematococcaceae</taxon>
        <taxon>Haematococcus</taxon>
    </lineage>
</organism>
<proteinExistence type="predicted"/>
<accession>A0A6A0ADP7</accession>
<evidence type="ECO:0000313" key="2">
    <source>
        <dbReference type="Proteomes" id="UP000485058"/>
    </source>
</evidence>
<comment type="caution">
    <text evidence="1">The sequence shown here is derived from an EMBL/GenBank/DDBJ whole genome shotgun (WGS) entry which is preliminary data.</text>
</comment>
<evidence type="ECO:0000313" key="1">
    <source>
        <dbReference type="EMBL" id="GFH30401.1"/>
    </source>
</evidence>